<gene>
    <name evidence="3" type="ORF">IPT68_02595</name>
</gene>
<organism evidence="3 4">
    <name type="scientific">Streptomyces chromofuscus</name>
    <dbReference type="NCBI Taxonomy" id="42881"/>
    <lineage>
        <taxon>Bacteria</taxon>
        <taxon>Bacillati</taxon>
        <taxon>Actinomycetota</taxon>
        <taxon>Actinomycetes</taxon>
        <taxon>Kitasatosporales</taxon>
        <taxon>Streptomycetaceae</taxon>
        <taxon>Streptomyces</taxon>
    </lineage>
</organism>
<reference evidence="3 4" key="1">
    <citation type="submission" date="2020-10" db="EMBL/GenBank/DDBJ databases">
        <title>Streptomyces chromofuscus complate genome analysis.</title>
        <authorList>
            <person name="Anwar N."/>
        </authorList>
    </citation>
    <scope>NUCLEOTIDE SEQUENCE [LARGE SCALE GENOMIC DNA]</scope>
    <source>
        <strain evidence="3 4">DSM 40273</strain>
    </source>
</reference>
<dbReference type="Proteomes" id="UP000594008">
    <property type="component" value="Chromosome"/>
</dbReference>
<dbReference type="InterPro" id="IPR004378">
    <property type="entry name" value="F420H2_quin_Rdtase"/>
</dbReference>
<name>A0A7M2T9J1_STRCW</name>
<dbReference type="Pfam" id="PF04075">
    <property type="entry name" value="F420H2_quin_red"/>
    <property type="match status" value="1"/>
</dbReference>
<evidence type="ECO:0000256" key="2">
    <source>
        <dbReference type="ARBA" id="ARBA00049106"/>
    </source>
</evidence>
<dbReference type="GO" id="GO:0005886">
    <property type="term" value="C:plasma membrane"/>
    <property type="evidence" value="ECO:0007669"/>
    <property type="project" value="TreeGrafter"/>
</dbReference>
<evidence type="ECO:0000313" key="4">
    <source>
        <dbReference type="Proteomes" id="UP000594008"/>
    </source>
</evidence>
<evidence type="ECO:0000313" key="3">
    <source>
        <dbReference type="EMBL" id="QOV44914.1"/>
    </source>
</evidence>
<dbReference type="GO" id="GO:0070967">
    <property type="term" value="F:coenzyme F420 binding"/>
    <property type="evidence" value="ECO:0007669"/>
    <property type="project" value="TreeGrafter"/>
</dbReference>
<dbReference type="RefSeq" id="WP_189701582.1">
    <property type="nucleotide sequence ID" value="NZ_BMTA01000029.1"/>
</dbReference>
<dbReference type="GO" id="GO:0016491">
    <property type="term" value="F:oxidoreductase activity"/>
    <property type="evidence" value="ECO:0007669"/>
    <property type="project" value="InterPro"/>
</dbReference>
<proteinExistence type="inferred from homology"/>
<dbReference type="InterPro" id="IPR012349">
    <property type="entry name" value="Split_barrel_FMN-bd"/>
</dbReference>
<dbReference type="AlphaFoldDB" id="A0A7M2T9J1"/>
<evidence type="ECO:0000256" key="1">
    <source>
        <dbReference type="ARBA" id="ARBA00008710"/>
    </source>
</evidence>
<comment type="similarity">
    <text evidence="1">Belongs to the F420H(2)-dependent quinone reductase family.</text>
</comment>
<dbReference type="KEGG" id="schf:IPT68_02595"/>
<dbReference type="EMBL" id="CP063374">
    <property type="protein sequence ID" value="QOV44914.1"/>
    <property type="molecule type" value="Genomic_DNA"/>
</dbReference>
<dbReference type="Gene3D" id="2.30.110.10">
    <property type="entry name" value="Electron Transport, Fmn-binding Protein, Chain A"/>
    <property type="match status" value="1"/>
</dbReference>
<dbReference type="PANTHER" id="PTHR39428">
    <property type="entry name" value="F420H(2)-DEPENDENT QUINONE REDUCTASE RV1261C"/>
    <property type="match status" value="1"/>
</dbReference>
<sequence>MDWMRWADRSWPLLARVTRAHVAVYRATRGVVGHRFPGGPPMLLLEHRGARTGRLRTVPLVYGVVGRDLVVVASKAGYPRHPAWFHNLRACPETHVQVGARRLPVRARVADPAEHERLWPVMVGLYRPFETYRRRAGRELPVLVLEPRP</sequence>
<comment type="catalytic activity">
    <reaction evidence="2">
        <text>oxidized coenzyme F420-(gamma-L-Glu)(n) + a quinol + H(+) = reduced coenzyme F420-(gamma-L-Glu)(n) + a quinone</text>
        <dbReference type="Rhea" id="RHEA:39663"/>
        <dbReference type="Rhea" id="RHEA-COMP:12939"/>
        <dbReference type="Rhea" id="RHEA-COMP:14378"/>
        <dbReference type="ChEBI" id="CHEBI:15378"/>
        <dbReference type="ChEBI" id="CHEBI:24646"/>
        <dbReference type="ChEBI" id="CHEBI:132124"/>
        <dbReference type="ChEBI" id="CHEBI:133980"/>
        <dbReference type="ChEBI" id="CHEBI:139511"/>
    </reaction>
</comment>
<accession>A0A7M2T9J1</accession>
<dbReference type="NCBIfam" id="TIGR00026">
    <property type="entry name" value="hi_GC_TIGR00026"/>
    <property type="match status" value="1"/>
</dbReference>
<protein>
    <submittedName>
        <fullName evidence="3">Nitroreductase family deazaflavin-dependent oxidoreductase</fullName>
    </submittedName>
</protein>
<dbReference type="PANTHER" id="PTHR39428:SF3">
    <property type="entry name" value="DEAZAFLAVIN-DEPENDENT NITROREDUCTASE"/>
    <property type="match status" value="1"/>
</dbReference>
<keyword evidence="4" id="KW-1185">Reference proteome</keyword>